<reference evidence="2" key="1">
    <citation type="submission" date="2019-12" db="EMBL/GenBank/DDBJ databases">
        <title>Mycobacterium spongiae sp. nov.</title>
        <authorList>
            <person name="Stinear T."/>
        </authorList>
    </citation>
    <scope>NUCLEOTIDE SEQUENCE</scope>
    <source>
        <strain evidence="2">FSD4b-SM</strain>
    </source>
</reference>
<dbReference type="EMBL" id="CP046600">
    <property type="protein sequence ID" value="QUR66134.1"/>
    <property type="molecule type" value="Genomic_DNA"/>
</dbReference>
<dbReference type="SUPFAM" id="SSF52200">
    <property type="entry name" value="Toll/Interleukin receptor TIR domain"/>
    <property type="match status" value="1"/>
</dbReference>
<dbReference type="KEGG" id="mspg:F6B93_02695"/>
<dbReference type="PROSITE" id="PS50104">
    <property type="entry name" value="TIR"/>
    <property type="match status" value="1"/>
</dbReference>
<dbReference type="InterPro" id="IPR000157">
    <property type="entry name" value="TIR_dom"/>
</dbReference>
<dbReference type="SUPFAM" id="SSF52540">
    <property type="entry name" value="P-loop containing nucleoside triphosphate hydrolases"/>
    <property type="match status" value="1"/>
</dbReference>
<dbReference type="Gene3D" id="3.40.50.300">
    <property type="entry name" value="P-loop containing nucleotide triphosphate hydrolases"/>
    <property type="match status" value="1"/>
</dbReference>
<dbReference type="Pfam" id="PF00400">
    <property type="entry name" value="WD40"/>
    <property type="match status" value="1"/>
</dbReference>
<dbReference type="InterPro" id="IPR036322">
    <property type="entry name" value="WD40_repeat_dom_sf"/>
</dbReference>
<dbReference type="PANTHER" id="PTHR19879">
    <property type="entry name" value="TRANSCRIPTION INITIATION FACTOR TFIID"/>
    <property type="match status" value="1"/>
</dbReference>
<dbReference type="Proteomes" id="UP000682202">
    <property type="component" value="Chromosome"/>
</dbReference>
<dbReference type="SUPFAM" id="SSF50978">
    <property type="entry name" value="WD40 repeat-like"/>
    <property type="match status" value="1"/>
</dbReference>
<accession>A0A975PVV3</accession>
<dbReference type="InterPro" id="IPR015943">
    <property type="entry name" value="WD40/YVTN_repeat-like_dom_sf"/>
</dbReference>
<dbReference type="SMART" id="SM00255">
    <property type="entry name" value="TIR"/>
    <property type="match status" value="1"/>
</dbReference>
<dbReference type="InterPro" id="IPR035897">
    <property type="entry name" value="Toll_tir_struct_dom_sf"/>
</dbReference>
<dbReference type="InterPro" id="IPR027417">
    <property type="entry name" value="P-loop_NTPase"/>
</dbReference>
<keyword evidence="3" id="KW-1185">Reference proteome</keyword>
<evidence type="ECO:0000259" key="1">
    <source>
        <dbReference type="PROSITE" id="PS50104"/>
    </source>
</evidence>
<dbReference type="Gene3D" id="3.40.50.10140">
    <property type="entry name" value="Toll/interleukin-1 receptor homology (TIR) domain"/>
    <property type="match status" value="1"/>
</dbReference>
<dbReference type="InterPro" id="IPR001680">
    <property type="entry name" value="WD40_rpt"/>
</dbReference>
<dbReference type="GO" id="GO:0007165">
    <property type="term" value="P:signal transduction"/>
    <property type="evidence" value="ECO:0007669"/>
    <property type="project" value="InterPro"/>
</dbReference>
<dbReference type="SUPFAM" id="SSF69322">
    <property type="entry name" value="Tricorn protease domain 2"/>
    <property type="match status" value="1"/>
</dbReference>
<dbReference type="SMART" id="SM00320">
    <property type="entry name" value="WD40"/>
    <property type="match status" value="7"/>
</dbReference>
<dbReference type="Pfam" id="PF20703">
    <property type="entry name" value="nSTAND1"/>
    <property type="match status" value="1"/>
</dbReference>
<protein>
    <submittedName>
        <fullName evidence="2">TIR domain-containing protein</fullName>
    </submittedName>
</protein>
<dbReference type="InterPro" id="IPR049052">
    <property type="entry name" value="nSTAND1"/>
</dbReference>
<proteinExistence type="predicted"/>
<dbReference type="Gene3D" id="2.130.10.10">
    <property type="entry name" value="YVTN repeat-like/Quinoprotein amine dehydrogenase"/>
    <property type="match status" value="3"/>
</dbReference>
<sequence length="1504" mass="162781">MSQRVLLLCVLVKGLTAECFARLGGVGAVTVGRGRADCLGYGIRGVIVARVFISHSHNDNDQARRIHEWLVEDGHDVSLDFDVDDGVAVGEVWRPWIFQELRDADALIVVVTPSLLSSPWCAAELGAALQGGKLLLPVRASAEPLDAQQRRVDELLRPHQFADMVGDPVNARAMLRNRLAKIDGSAGLGWQDGKSPYPGLEPFQRDDHRVFFGRHREIIDVAEGLRAVREPAVWAVVGPSGCGKSSLVRAGVLPRINDPAGEWLALDPITPGGDPAGSLRQAIVVEAHRWHLPADAMSFDTSAPLDGQGLADMGRELLIGAEAGVGCKVLITVDQFEELITQTSDSKRQQFVDVLNHALQGRFQVLATLRPEFLQPVLNDPALMKLGLRTHLIGPLGSDEALSQVITRPAEVAGYRIAEGLTETLVQDTGSGDALPLLAYTLKQLAQDVPRGGELTFERYHALGGVKGALIRHADAALAQACAAAGVGEDTILRGLLNLVTIDDDGNTARRPAALDRLKIPEGGLDPFVDARLVMTSPSEDGHTYVTVTHESLYQHWPTLAEQVEDKATALRARRKLNTLANDWDDDGQPPGALLTGAALTAMKAQLAGTTARHHPDGDLVKQPKRFRLPRSWRLWRNHEHHLDYKVDLSNTEQHYLGASTKHNRGMRQRRAAKQVGIAGLVLALAGAGALAVNSRHEATKRERARAATTLVYEATDLLESGRGEVEAYHKLLAADDLRPGIANVEIAQALNKLAATSRVLDTGQTVYALSLKGRRIASLSDNWQNLQLWDMETGQPHDAGPLQHPSGGRLSDVQFDPTGRWIAAVHNIDGEHDSLLLWDVQTGQPHDADPLQLPGGGRFYYVTFDPTGRWIAGMHDVDGEHKSLLLWDVQTGQPHDAGPLQLPSGGWFSDVRFDPKGRWIAVVHNVDGEHDSLLLWDMRTGLPHDAGLLQHRSGGPMSGVQFDPKGRWIAAVGGDGRSVQLWDVQTGQPHHAGPLQYPSGGRFSGVQFDPTGRWIVAVQNIDGEDDSLLLWDVETGQPHDAGPLQYPSGAQGLQFDPTGRWIAAVQNIDGEDDSLLLWDVQTGQPHKASPLQHPSGQPIRAVTFGPEGRWLASVGSEPAYAPGEPTHRSAQVWDIGSGERVGPLLTGRGTGPILGEFNPIDPATFIVSLSDGIVRWWDAQSSGYFPDHQGVQALSSDAKRVVNTGIDNASANTTLRVWVQETESALPGGTTIFTLTAGWPLVAFSADGHQLASYYLTDDHADQSAGFLRIQDIEQHTNTTATISDLFYPRGEGSTSLAVSPEGRWFAYLSTREDRHVTVADLTSIDGHGEPTSTLPIGLPYPPSTMAFSATDPNLLANATVDGTIHVLDVENAKHLAATAHPLPGPITALAFSPFDPTQLAIADSGGRLWMWDFTDGQPFITNRSNPGGTIDALAFSDKGHVIAIVSGPAAEPARVWYMSANPEDLCKKLTVNMTTRQWSDWIAEQLPGYEYKTLCKGLPTPA</sequence>
<gene>
    <name evidence="2" type="ORF">F6B93_02695</name>
</gene>
<evidence type="ECO:0000313" key="3">
    <source>
        <dbReference type="Proteomes" id="UP000682202"/>
    </source>
</evidence>
<evidence type="ECO:0000313" key="2">
    <source>
        <dbReference type="EMBL" id="QUR66134.1"/>
    </source>
</evidence>
<dbReference type="Pfam" id="PF13676">
    <property type="entry name" value="TIR_2"/>
    <property type="match status" value="1"/>
</dbReference>
<dbReference type="PANTHER" id="PTHR19879:SF9">
    <property type="entry name" value="TRANSCRIPTION INITIATION FACTOR TFIID SUBUNIT 5"/>
    <property type="match status" value="1"/>
</dbReference>
<feature type="domain" description="TIR" evidence="1">
    <location>
        <begin position="47"/>
        <end position="175"/>
    </location>
</feature>
<organism evidence="2 3">
    <name type="scientific">Mycobacterium spongiae</name>
    <dbReference type="NCBI Taxonomy" id="886343"/>
    <lineage>
        <taxon>Bacteria</taxon>
        <taxon>Bacillati</taxon>
        <taxon>Actinomycetota</taxon>
        <taxon>Actinomycetes</taxon>
        <taxon>Mycobacteriales</taxon>
        <taxon>Mycobacteriaceae</taxon>
        <taxon>Mycobacterium</taxon>
    </lineage>
</organism>
<name>A0A975PVV3_9MYCO</name>